<evidence type="ECO:0000313" key="2">
    <source>
        <dbReference type="Proteomes" id="UP000078263"/>
    </source>
</evidence>
<dbReference type="InterPro" id="IPR021270">
    <property type="entry name" value="DUF2849"/>
</dbReference>
<dbReference type="EMBL" id="CP016033">
    <property type="protein sequence ID" value="ANK13064.1"/>
    <property type="molecule type" value="Genomic_DNA"/>
</dbReference>
<name>A0A192D5J8_9SPHN</name>
<protein>
    <recommendedName>
        <fullName evidence="3">DUF2849 domain-containing protein</fullName>
    </recommendedName>
</protein>
<gene>
    <name evidence="1" type="ORF">A9D12_09010</name>
</gene>
<organism evidence="1 2">
    <name type="scientific">Erythrobacter neustonensis</name>
    <dbReference type="NCBI Taxonomy" id="1112"/>
    <lineage>
        <taxon>Bacteria</taxon>
        <taxon>Pseudomonadati</taxon>
        <taxon>Pseudomonadota</taxon>
        <taxon>Alphaproteobacteria</taxon>
        <taxon>Sphingomonadales</taxon>
        <taxon>Erythrobacteraceae</taxon>
        <taxon>Erythrobacter/Porphyrobacter group</taxon>
        <taxon>Erythrobacter</taxon>
    </lineage>
</organism>
<proteinExistence type="predicted"/>
<accession>A0A192D5J8</accession>
<dbReference type="Proteomes" id="UP000078263">
    <property type="component" value="Chromosome"/>
</dbReference>
<dbReference type="RefSeq" id="WP_068351030.1">
    <property type="nucleotide sequence ID" value="NZ_CP016033.1"/>
</dbReference>
<keyword evidence="2" id="KW-1185">Reference proteome</keyword>
<dbReference type="Pfam" id="PF11011">
    <property type="entry name" value="DUF2849"/>
    <property type="match status" value="1"/>
</dbReference>
<sequence>MKILTGNDLRSGAVTWWTGTGWSLSVDDAVDVGDAATEILAREEAARRVNVPYAIEATIDAAGHVRPAHIKDRVRALGPTVRRDLAVPTAAKTGWDWVI</sequence>
<evidence type="ECO:0000313" key="1">
    <source>
        <dbReference type="EMBL" id="ANK13064.1"/>
    </source>
</evidence>
<evidence type="ECO:0008006" key="3">
    <source>
        <dbReference type="Google" id="ProtNLM"/>
    </source>
</evidence>
<dbReference type="OrthoDB" id="9815695at2"/>
<reference evidence="1 2" key="1">
    <citation type="submission" date="2016-05" db="EMBL/GenBank/DDBJ databases">
        <title>Compelete Genome Sequence of Bacteriochlorophyll-Synthesizing Bacterium Porphyrobacter neustonensis DSM 9434.</title>
        <authorList>
            <person name="Shi X.-L."/>
            <person name="Wu Y.-H."/>
            <person name="Cheng H."/>
            <person name="Xu L."/>
            <person name="Zhang X.-Q."/>
            <person name="Wang C.-S."/>
            <person name="Xu X.-W."/>
        </authorList>
    </citation>
    <scope>NUCLEOTIDE SEQUENCE [LARGE SCALE GENOMIC DNA]</scope>
    <source>
        <strain evidence="1 2">DSM 9434</strain>
    </source>
</reference>
<dbReference type="STRING" id="1112.A9D12_09010"/>
<dbReference type="AlphaFoldDB" id="A0A192D5J8"/>
<dbReference type="KEGG" id="pns:A9D12_09010"/>